<dbReference type="Proteomes" id="UP000316714">
    <property type="component" value="Unassembled WGS sequence"/>
</dbReference>
<comment type="similarity">
    <text evidence="6">Belongs to the ABC-4 integral membrane protein family.</text>
</comment>
<dbReference type="InterPro" id="IPR003838">
    <property type="entry name" value="ABC3_permease_C"/>
</dbReference>
<feature type="transmembrane region" description="Helical" evidence="7">
    <location>
        <begin position="897"/>
        <end position="920"/>
    </location>
</feature>
<feature type="transmembrane region" description="Helical" evidence="7">
    <location>
        <begin position="21"/>
        <end position="41"/>
    </location>
</feature>
<sequence length="937" mass="99244">MPLSAVWLLLIGNVRSHLGRFIAACLAISFTTAILLAAMVGQQVVRTRAPTAAQGLLGAGELHLAATDTIHPVLDEQLLAAVRADPRVSSVRTASIVRAVDMPGNEKGELDVERFYAHASGGSGGWIPGRREGFIAWHDGGAQGELVDGQWPSNQDPDPVEIVVPAVIWGQPVGAWRRLESDSGVHRSRVVGILPADMATVASPAGIRLALRQISPKAAEKLAGGTLQTSDARITLNNADDLQPFLREWRGRLVDYPGMIELWDADTLERAALEGTMAEGARIAVQSAVLLATACVMCIAYSVQGNAVRERAAQFSLLRSLGAARVVLPLLVVAEAVLLALASLVGAVLFVWAAMYGLAAYLPVLKTPSSPAAASIAWAGGVTLFGVLCGAVWPAYLASRRLPGEYTAESEDSARAARMSRQAAVAALVVAALAALALAATPSQSLPRTHAITWVGVPCLAITAVLLTPLVLRATCRIFARPVAWLTRTEPLVLADHVASDGARSAGSIIAISVGLGGFIWTICWGASMLDAFIIDQGLPRWLVSVHPYGLNQQESERLLASPEFVGYHALTLYDTHLVSTGEPTPTLVMGIDPGRSLASSDNTLPFRFVEGDREQAIADLERGDACLVSAWYAASHHVHPGDQLAVAAPSTDGRGERSYRVAGIVELTGWRMATKLNKVRYHGIKHKVMLVLDTDAARRDFPVGHVNFLLGNPPAAPDGAIPGFRSDLPKEVAYEASRKLRQSVEASLAAEVDLSQPVRSRPNGEDDVVVESRVVQVDDLDRTRSSLRGEWGGAAVQRMAQAPLAILMLSLFSICGALMASLQSRSRELGVLRSCGMPRSGLARLALAEALLLGLAAIPISALLGGVGAALMLQVASVVGFRLDFAGIQPDFTAPWAWLWPGVVTTFAVCSAAGLWAAWRIGRVAPATLISNSSRG</sequence>
<keyword evidence="3 7" id="KW-0812">Transmembrane</keyword>
<dbReference type="EMBL" id="SIHJ01000001">
    <property type="protein sequence ID" value="TWT36600.1"/>
    <property type="molecule type" value="Genomic_DNA"/>
</dbReference>
<feature type="domain" description="ABC3 transporter permease C-terminal" evidence="8">
    <location>
        <begin position="805"/>
        <end position="925"/>
    </location>
</feature>
<dbReference type="GO" id="GO:0005886">
    <property type="term" value="C:plasma membrane"/>
    <property type="evidence" value="ECO:0007669"/>
    <property type="project" value="UniProtKB-SubCell"/>
</dbReference>
<organism evidence="9 10">
    <name type="scientific">Posidoniimonas corsicana</name>
    <dbReference type="NCBI Taxonomy" id="1938618"/>
    <lineage>
        <taxon>Bacteria</taxon>
        <taxon>Pseudomonadati</taxon>
        <taxon>Planctomycetota</taxon>
        <taxon>Planctomycetia</taxon>
        <taxon>Pirellulales</taxon>
        <taxon>Lacipirellulaceae</taxon>
        <taxon>Posidoniimonas</taxon>
    </lineage>
</organism>
<feature type="transmembrane region" description="Helical" evidence="7">
    <location>
        <begin position="805"/>
        <end position="823"/>
    </location>
</feature>
<evidence type="ECO:0000313" key="10">
    <source>
        <dbReference type="Proteomes" id="UP000316714"/>
    </source>
</evidence>
<evidence type="ECO:0000256" key="1">
    <source>
        <dbReference type="ARBA" id="ARBA00004651"/>
    </source>
</evidence>
<evidence type="ECO:0000256" key="6">
    <source>
        <dbReference type="ARBA" id="ARBA00038076"/>
    </source>
</evidence>
<evidence type="ECO:0000313" key="9">
    <source>
        <dbReference type="EMBL" id="TWT36600.1"/>
    </source>
</evidence>
<proteinExistence type="inferred from homology"/>
<dbReference type="InterPro" id="IPR050250">
    <property type="entry name" value="Macrolide_Exporter_MacB"/>
</dbReference>
<comment type="subcellular location">
    <subcellularLocation>
        <location evidence="1">Cell membrane</location>
        <topology evidence="1">Multi-pass membrane protein</topology>
    </subcellularLocation>
</comment>
<evidence type="ECO:0000256" key="7">
    <source>
        <dbReference type="SAM" id="Phobius"/>
    </source>
</evidence>
<evidence type="ECO:0000256" key="2">
    <source>
        <dbReference type="ARBA" id="ARBA00022475"/>
    </source>
</evidence>
<feature type="transmembrane region" description="Helical" evidence="7">
    <location>
        <begin position="844"/>
        <end position="877"/>
    </location>
</feature>
<gene>
    <name evidence="9" type="ORF">KOR34_15060</name>
</gene>
<dbReference type="GO" id="GO:0022857">
    <property type="term" value="F:transmembrane transporter activity"/>
    <property type="evidence" value="ECO:0007669"/>
    <property type="project" value="TreeGrafter"/>
</dbReference>
<dbReference type="Pfam" id="PF02687">
    <property type="entry name" value="FtsX"/>
    <property type="match status" value="1"/>
</dbReference>
<feature type="transmembrane region" description="Helical" evidence="7">
    <location>
        <begin position="509"/>
        <end position="530"/>
    </location>
</feature>
<dbReference type="AlphaFoldDB" id="A0A5C5VFG1"/>
<dbReference type="PANTHER" id="PTHR30572:SF4">
    <property type="entry name" value="ABC TRANSPORTER PERMEASE YTRF"/>
    <property type="match status" value="1"/>
</dbReference>
<feature type="transmembrane region" description="Helical" evidence="7">
    <location>
        <begin position="419"/>
        <end position="439"/>
    </location>
</feature>
<evidence type="ECO:0000256" key="3">
    <source>
        <dbReference type="ARBA" id="ARBA00022692"/>
    </source>
</evidence>
<evidence type="ECO:0000256" key="5">
    <source>
        <dbReference type="ARBA" id="ARBA00023136"/>
    </source>
</evidence>
<feature type="transmembrane region" description="Helical" evidence="7">
    <location>
        <begin position="323"/>
        <end position="356"/>
    </location>
</feature>
<name>A0A5C5VFG1_9BACT</name>
<dbReference type="PANTHER" id="PTHR30572">
    <property type="entry name" value="MEMBRANE COMPONENT OF TRANSPORTER-RELATED"/>
    <property type="match status" value="1"/>
</dbReference>
<keyword evidence="2" id="KW-1003">Cell membrane</keyword>
<evidence type="ECO:0000259" key="8">
    <source>
        <dbReference type="Pfam" id="PF02687"/>
    </source>
</evidence>
<feature type="transmembrane region" description="Helical" evidence="7">
    <location>
        <begin position="451"/>
        <end position="472"/>
    </location>
</feature>
<dbReference type="OrthoDB" id="234660at2"/>
<accession>A0A5C5VFG1</accession>
<keyword evidence="10" id="KW-1185">Reference proteome</keyword>
<evidence type="ECO:0000256" key="4">
    <source>
        <dbReference type="ARBA" id="ARBA00022989"/>
    </source>
</evidence>
<keyword evidence="4 7" id="KW-1133">Transmembrane helix</keyword>
<comment type="caution">
    <text evidence="9">The sequence shown here is derived from an EMBL/GenBank/DDBJ whole genome shotgun (WGS) entry which is preliminary data.</text>
</comment>
<feature type="transmembrane region" description="Helical" evidence="7">
    <location>
        <begin position="283"/>
        <end position="303"/>
    </location>
</feature>
<feature type="transmembrane region" description="Helical" evidence="7">
    <location>
        <begin position="376"/>
        <end position="398"/>
    </location>
</feature>
<dbReference type="RefSeq" id="WP_146563623.1">
    <property type="nucleotide sequence ID" value="NZ_SIHJ01000001.1"/>
</dbReference>
<protein>
    <submittedName>
        <fullName evidence="9">FtsX-like permease family protein</fullName>
    </submittedName>
</protein>
<reference evidence="9 10" key="1">
    <citation type="submission" date="2019-02" db="EMBL/GenBank/DDBJ databases">
        <title>Deep-cultivation of Planctomycetes and their phenomic and genomic characterization uncovers novel biology.</title>
        <authorList>
            <person name="Wiegand S."/>
            <person name="Jogler M."/>
            <person name="Boedeker C."/>
            <person name="Pinto D."/>
            <person name="Vollmers J."/>
            <person name="Rivas-Marin E."/>
            <person name="Kohn T."/>
            <person name="Peeters S.H."/>
            <person name="Heuer A."/>
            <person name="Rast P."/>
            <person name="Oberbeckmann S."/>
            <person name="Bunk B."/>
            <person name="Jeske O."/>
            <person name="Meyerdierks A."/>
            <person name="Storesund J.E."/>
            <person name="Kallscheuer N."/>
            <person name="Luecker S."/>
            <person name="Lage O.M."/>
            <person name="Pohl T."/>
            <person name="Merkel B.J."/>
            <person name="Hornburger P."/>
            <person name="Mueller R.-W."/>
            <person name="Bruemmer F."/>
            <person name="Labrenz M."/>
            <person name="Spormann A.M."/>
            <person name="Op Den Camp H."/>
            <person name="Overmann J."/>
            <person name="Amann R."/>
            <person name="Jetten M.S.M."/>
            <person name="Mascher T."/>
            <person name="Medema M.H."/>
            <person name="Devos D.P."/>
            <person name="Kaster A.-K."/>
            <person name="Ovreas L."/>
            <person name="Rohde M."/>
            <person name="Galperin M.Y."/>
            <person name="Jogler C."/>
        </authorList>
    </citation>
    <scope>NUCLEOTIDE SEQUENCE [LARGE SCALE GENOMIC DNA]</scope>
    <source>
        <strain evidence="9 10">KOR34</strain>
    </source>
</reference>
<keyword evidence="5 7" id="KW-0472">Membrane</keyword>